<dbReference type="Pfam" id="PF25944">
    <property type="entry name" value="Beta-barrel_RND"/>
    <property type="match status" value="1"/>
</dbReference>
<feature type="domain" description="Multidrug resistance protein MdtA-like beta-barrel" evidence="4">
    <location>
        <begin position="213"/>
        <end position="294"/>
    </location>
</feature>
<sequence length="380" mass="41268">MVKRFLFERKEIKMTLVAVMVLLVSCGDNQQAQYEQPATDVDFIEIQPATVYLEKKYPGAIEGLVNVDIKSQVVGYLESIYVKEGEYVQQGQSLFRIKDDVYHEQVQNSQATLKAALAAEETARIEVEKIKPLVAGKVVTELQLQSAEASYASAKAQVAQAQASLASSKINAGFTLIKAPVSGYIGRIPNRIGNLITPSDVIPLTTLSEINQVYVYFSLSEADYISFMKDSKVNEGINTVELVMADGSAYNHTGKLEAASGNIDRTTGSMALKAVFANPDRILRSGGSAKIILKKTLDSALTVPMASVRDIQDKYFVFALADSNKVAMKPIEIAGNSGNNYVLKSGLKVGEKIALNRIDVLNEGMPVIPGTAKSTTEKEK</sequence>
<comment type="caution">
    <text evidence="6">The sequence shown here is derived from an EMBL/GenBank/DDBJ whole genome shotgun (WGS) entry which is preliminary data.</text>
</comment>
<dbReference type="InterPro" id="IPR006143">
    <property type="entry name" value="RND_pump_MFP"/>
</dbReference>
<evidence type="ECO:0000313" key="6">
    <source>
        <dbReference type="EMBL" id="MFD1630730.1"/>
    </source>
</evidence>
<reference evidence="7" key="1">
    <citation type="journal article" date="2019" name="Int. J. Syst. Evol. Microbiol.">
        <title>The Global Catalogue of Microorganisms (GCM) 10K type strain sequencing project: providing services to taxonomists for standard genome sequencing and annotation.</title>
        <authorList>
            <consortium name="The Broad Institute Genomics Platform"/>
            <consortium name="The Broad Institute Genome Sequencing Center for Infectious Disease"/>
            <person name="Wu L."/>
            <person name="Ma J."/>
        </authorList>
    </citation>
    <scope>NUCLEOTIDE SEQUENCE [LARGE SCALE GENOMIC DNA]</scope>
    <source>
        <strain evidence="7">CCUG 53762</strain>
    </source>
</reference>
<dbReference type="Pfam" id="PF25917">
    <property type="entry name" value="BSH_RND"/>
    <property type="match status" value="1"/>
</dbReference>
<dbReference type="SUPFAM" id="SSF111369">
    <property type="entry name" value="HlyD-like secretion proteins"/>
    <property type="match status" value="1"/>
</dbReference>
<protein>
    <submittedName>
        <fullName evidence="6">Efflux RND transporter periplasmic adaptor subunit</fullName>
    </submittedName>
</protein>
<evidence type="ECO:0000259" key="4">
    <source>
        <dbReference type="Pfam" id="PF25944"/>
    </source>
</evidence>
<dbReference type="InterPro" id="IPR058627">
    <property type="entry name" value="MdtA-like_C"/>
</dbReference>
<feature type="domain" description="Multidrug resistance protein MdtA-like barrel-sandwich hybrid" evidence="3">
    <location>
        <begin position="67"/>
        <end position="201"/>
    </location>
</feature>
<dbReference type="Gene3D" id="2.40.30.170">
    <property type="match status" value="1"/>
</dbReference>
<organism evidence="6 7">
    <name type="scientific">Pseudopedobacter beijingensis</name>
    <dbReference type="NCBI Taxonomy" id="1207056"/>
    <lineage>
        <taxon>Bacteria</taxon>
        <taxon>Pseudomonadati</taxon>
        <taxon>Bacteroidota</taxon>
        <taxon>Sphingobacteriia</taxon>
        <taxon>Sphingobacteriales</taxon>
        <taxon>Sphingobacteriaceae</taxon>
        <taxon>Pseudopedobacter</taxon>
    </lineage>
</organism>
<dbReference type="PANTHER" id="PTHR30158:SF23">
    <property type="entry name" value="MULTIDRUG RESISTANCE PROTEIN MEXA"/>
    <property type="match status" value="1"/>
</dbReference>
<evidence type="ECO:0000256" key="2">
    <source>
        <dbReference type="ARBA" id="ARBA00009477"/>
    </source>
</evidence>
<evidence type="ECO:0000259" key="5">
    <source>
        <dbReference type="Pfam" id="PF25967"/>
    </source>
</evidence>
<evidence type="ECO:0000259" key="3">
    <source>
        <dbReference type="Pfam" id="PF25917"/>
    </source>
</evidence>
<dbReference type="PROSITE" id="PS51257">
    <property type="entry name" value="PROKAR_LIPOPROTEIN"/>
    <property type="match status" value="1"/>
</dbReference>
<name>A0ABW4ID88_9SPHI</name>
<accession>A0ABW4ID88</accession>
<dbReference type="Proteomes" id="UP001597118">
    <property type="component" value="Unassembled WGS sequence"/>
</dbReference>
<dbReference type="InterPro" id="IPR058626">
    <property type="entry name" value="MdtA-like_b-barrel"/>
</dbReference>
<dbReference type="Gene3D" id="2.40.50.100">
    <property type="match status" value="1"/>
</dbReference>
<dbReference type="EMBL" id="JBHUDG010000019">
    <property type="protein sequence ID" value="MFD1630730.1"/>
    <property type="molecule type" value="Genomic_DNA"/>
</dbReference>
<evidence type="ECO:0000256" key="1">
    <source>
        <dbReference type="ARBA" id="ARBA00004196"/>
    </source>
</evidence>
<keyword evidence="7" id="KW-1185">Reference proteome</keyword>
<comment type="similarity">
    <text evidence="2">Belongs to the membrane fusion protein (MFP) (TC 8.A.1) family.</text>
</comment>
<dbReference type="InterPro" id="IPR058625">
    <property type="entry name" value="MdtA-like_BSH"/>
</dbReference>
<dbReference type="RefSeq" id="WP_379663106.1">
    <property type="nucleotide sequence ID" value="NZ_JBHUDG010000019.1"/>
</dbReference>
<gene>
    <name evidence="6" type="ORF">ACFSAH_12640</name>
</gene>
<comment type="subcellular location">
    <subcellularLocation>
        <location evidence="1">Cell envelope</location>
    </subcellularLocation>
</comment>
<dbReference type="Gene3D" id="2.40.420.20">
    <property type="match status" value="1"/>
</dbReference>
<dbReference type="NCBIfam" id="TIGR01730">
    <property type="entry name" value="RND_mfp"/>
    <property type="match status" value="1"/>
</dbReference>
<feature type="domain" description="Multidrug resistance protein MdtA-like C-terminal permuted SH3" evidence="5">
    <location>
        <begin position="300"/>
        <end position="359"/>
    </location>
</feature>
<evidence type="ECO:0000313" key="7">
    <source>
        <dbReference type="Proteomes" id="UP001597118"/>
    </source>
</evidence>
<dbReference type="Gene3D" id="1.10.287.470">
    <property type="entry name" value="Helix hairpin bin"/>
    <property type="match status" value="1"/>
</dbReference>
<dbReference type="PANTHER" id="PTHR30158">
    <property type="entry name" value="ACRA/E-RELATED COMPONENT OF DRUG EFFLUX TRANSPORTER"/>
    <property type="match status" value="1"/>
</dbReference>
<dbReference type="Pfam" id="PF25967">
    <property type="entry name" value="RND-MFP_C"/>
    <property type="match status" value="1"/>
</dbReference>
<proteinExistence type="inferred from homology"/>